<reference evidence="2" key="1">
    <citation type="journal article" date="2016" name="Nature">
        <title>Genome evolution in the allotetraploid frog Xenopus laevis.</title>
        <authorList>
            <person name="Session A.M."/>
            <person name="Uno Y."/>
            <person name="Kwon T."/>
            <person name="Chapman J.A."/>
            <person name="Toyoda A."/>
            <person name="Takahashi S."/>
            <person name="Fukui A."/>
            <person name="Hikosaka A."/>
            <person name="Suzuki A."/>
            <person name="Kondo M."/>
            <person name="van Heeringen S.J."/>
            <person name="Quigley I."/>
            <person name="Heinz S."/>
            <person name="Ogino H."/>
            <person name="Ochi H."/>
            <person name="Hellsten U."/>
            <person name="Lyons J.B."/>
            <person name="Simakov O."/>
            <person name="Putnam N."/>
            <person name="Stites J."/>
            <person name="Kuroki Y."/>
            <person name="Tanaka T."/>
            <person name="Michiue T."/>
            <person name="Watanabe M."/>
            <person name="Bogdanovic O."/>
            <person name="Lister R."/>
            <person name="Georgiou G."/>
            <person name="Paranjpe S.S."/>
            <person name="van Kruijsbergen I."/>
            <person name="Shu S."/>
            <person name="Carlson J."/>
            <person name="Kinoshita T."/>
            <person name="Ohta Y."/>
            <person name="Mawaribuchi S."/>
            <person name="Jenkins J."/>
            <person name="Grimwood J."/>
            <person name="Schmutz J."/>
            <person name="Mitros T."/>
            <person name="Mozaffari S.V."/>
            <person name="Suzuki Y."/>
            <person name="Haramoto Y."/>
            <person name="Yamamoto T.S."/>
            <person name="Takagi C."/>
            <person name="Heald R."/>
            <person name="Miller K."/>
            <person name="Haudenschild C."/>
            <person name="Kitzman J."/>
            <person name="Nakayama T."/>
            <person name="Izutsu Y."/>
            <person name="Robert J."/>
            <person name="Fortriede J."/>
            <person name="Burns K."/>
            <person name="Lotay V."/>
            <person name="Karimi K."/>
            <person name="Yasuoka Y."/>
            <person name="Dichmann D.S."/>
            <person name="Flajnik M.F."/>
            <person name="Houston D.W."/>
            <person name="Shendure J."/>
            <person name="DuPasquier L."/>
            <person name="Vize P.D."/>
            <person name="Zorn A.M."/>
            <person name="Ito M."/>
            <person name="Marcotte E.M."/>
            <person name="Wallingford J.B."/>
            <person name="Ito Y."/>
            <person name="Asashima M."/>
            <person name="Ueno N."/>
            <person name="Matsuda Y."/>
            <person name="Veenstra G.J."/>
            <person name="Fujiyama A."/>
            <person name="Harland R.M."/>
            <person name="Taira M."/>
            <person name="Rokhsar D.S."/>
        </authorList>
    </citation>
    <scope>NUCLEOTIDE SEQUENCE [LARGE SCALE GENOMIC DNA]</scope>
    <source>
        <strain evidence="2">J</strain>
    </source>
</reference>
<dbReference type="Proteomes" id="UP000694892">
    <property type="component" value="Chromosome 9_10S"/>
</dbReference>
<protein>
    <submittedName>
        <fullName evidence="1">Uncharacterized protein</fullName>
    </submittedName>
</protein>
<gene>
    <name evidence="1" type="ORF">XELAEV_18046479mg</name>
</gene>
<dbReference type="AlphaFoldDB" id="A0A974H0M8"/>
<dbReference type="EMBL" id="CM004483">
    <property type="protein sequence ID" value="OCT60454.1"/>
    <property type="molecule type" value="Genomic_DNA"/>
</dbReference>
<accession>A0A974H0M8</accession>
<evidence type="ECO:0000313" key="1">
    <source>
        <dbReference type="EMBL" id="OCT60454.1"/>
    </source>
</evidence>
<evidence type="ECO:0000313" key="2">
    <source>
        <dbReference type="Proteomes" id="UP000694892"/>
    </source>
</evidence>
<name>A0A974H0M8_XENLA</name>
<sequence>MQQYQDQDYRFCTLNPSQDLCMRRWCHILSSEQEIFGHLQNIVRGKMTITTKEPTEVLLAASQNKSKTLGSAN</sequence>
<proteinExistence type="predicted"/>
<organism evidence="1 2">
    <name type="scientific">Xenopus laevis</name>
    <name type="common">African clawed frog</name>
    <dbReference type="NCBI Taxonomy" id="8355"/>
    <lineage>
        <taxon>Eukaryota</taxon>
        <taxon>Metazoa</taxon>
        <taxon>Chordata</taxon>
        <taxon>Craniata</taxon>
        <taxon>Vertebrata</taxon>
        <taxon>Euteleostomi</taxon>
        <taxon>Amphibia</taxon>
        <taxon>Batrachia</taxon>
        <taxon>Anura</taxon>
        <taxon>Pipoidea</taxon>
        <taxon>Pipidae</taxon>
        <taxon>Xenopodinae</taxon>
        <taxon>Xenopus</taxon>
        <taxon>Xenopus</taxon>
    </lineage>
</organism>